<proteinExistence type="predicted"/>
<reference evidence="2" key="1">
    <citation type="submission" date="2023-03" db="EMBL/GenBank/DDBJ databases">
        <title>Massive genome expansion in bonnet fungi (Mycena s.s.) driven by repeated elements and novel gene families across ecological guilds.</title>
        <authorList>
            <consortium name="Lawrence Berkeley National Laboratory"/>
            <person name="Harder C.B."/>
            <person name="Miyauchi S."/>
            <person name="Viragh M."/>
            <person name="Kuo A."/>
            <person name="Thoen E."/>
            <person name="Andreopoulos B."/>
            <person name="Lu D."/>
            <person name="Skrede I."/>
            <person name="Drula E."/>
            <person name="Henrissat B."/>
            <person name="Morin E."/>
            <person name="Kohler A."/>
            <person name="Barry K."/>
            <person name="LaButti K."/>
            <person name="Morin E."/>
            <person name="Salamov A."/>
            <person name="Lipzen A."/>
            <person name="Mereny Z."/>
            <person name="Hegedus B."/>
            <person name="Baldrian P."/>
            <person name="Stursova M."/>
            <person name="Weitz H."/>
            <person name="Taylor A."/>
            <person name="Grigoriev I.V."/>
            <person name="Nagy L.G."/>
            <person name="Martin F."/>
            <person name="Kauserud H."/>
        </authorList>
    </citation>
    <scope>NUCLEOTIDE SEQUENCE</scope>
    <source>
        <strain evidence="2">CBHHK182m</strain>
    </source>
</reference>
<keyword evidence="1" id="KW-0732">Signal</keyword>
<feature type="chain" id="PRO_5041994272" evidence="1">
    <location>
        <begin position="21"/>
        <end position="147"/>
    </location>
</feature>
<keyword evidence="3" id="KW-1185">Reference proteome</keyword>
<evidence type="ECO:0000313" key="2">
    <source>
        <dbReference type="EMBL" id="KAJ7738806.1"/>
    </source>
</evidence>
<gene>
    <name evidence="2" type="ORF">B0H16DRAFT_1569910</name>
</gene>
<dbReference type="AlphaFoldDB" id="A0AAD7IAQ2"/>
<accession>A0AAD7IAQ2</accession>
<feature type="signal peptide" evidence="1">
    <location>
        <begin position="1"/>
        <end position="20"/>
    </location>
</feature>
<dbReference type="EMBL" id="JARKIB010000110">
    <property type="protein sequence ID" value="KAJ7738806.1"/>
    <property type="molecule type" value="Genomic_DNA"/>
</dbReference>
<evidence type="ECO:0000313" key="3">
    <source>
        <dbReference type="Proteomes" id="UP001215598"/>
    </source>
</evidence>
<organism evidence="2 3">
    <name type="scientific">Mycena metata</name>
    <dbReference type="NCBI Taxonomy" id="1033252"/>
    <lineage>
        <taxon>Eukaryota</taxon>
        <taxon>Fungi</taxon>
        <taxon>Dikarya</taxon>
        <taxon>Basidiomycota</taxon>
        <taxon>Agaricomycotina</taxon>
        <taxon>Agaricomycetes</taxon>
        <taxon>Agaricomycetidae</taxon>
        <taxon>Agaricales</taxon>
        <taxon>Marasmiineae</taxon>
        <taxon>Mycenaceae</taxon>
        <taxon>Mycena</taxon>
    </lineage>
</organism>
<evidence type="ECO:0000256" key="1">
    <source>
        <dbReference type="SAM" id="SignalP"/>
    </source>
</evidence>
<protein>
    <submittedName>
        <fullName evidence="2">Uncharacterized protein</fullName>
    </submittedName>
</protein>
<sequence>MPSQNLRHLLLVPLPAYALAGRLAAEPDVVVTLLIAPNWLGKARTDLKAYFPDGHEGHERIRILSIFQSRARDADFLGHLGPMSTKHYPGAYKTLYRGESIKCATTGKTFPAVPLNSSPRRMFLECDGAFLGTSPAYEGKGETLAAL</sequence>
<name>A0AAD7IAQ2_9AGAR</name>
<comment type="caution">
    <text evidence="2">The sequence shown here is derived from an EMBL/GenBank/DDBJ whole genome shotgun (WGS) entry which is preliminary data.</text>
</comment>
<dbReference type="Proteomes" id="UP001215598">
    <property type="component" value="Unassembled WGS sequence"/>
</dbReference>